<keyword evidence="7" id="KW-1185">Reference proteome</keyword>
<proteinExistence type="inferred from homology"/>
<dbReference type="NCBIfam" id="NF010233">
    <property type="entry name" value="PRK13682.2-4"/>
    <property type="match status" value="1"/>
</dbReference>
<dbReference type="Proteomes" id="UP000431269">
    <property type="component" value="Chromosome"/>
</dbReference>
<dbReference type="NCBIfam" id="NF010229">
    <property type="entry name" value="PRK13682.1-4"/>
    <property type="match status" value="1"/>
</dbReference>
<dbReference type="NCBIfam" id="NF010228">
    <property type="entry name" value="PRK13682.1-3"/>
    <property type="match status" value="1"/>
</dbReference>
<evidence type="ECO:0000313" key="7">
    <source>
        <dbReference type="Proteomes" id="UP000431269"/>
    </source>
</evidence>
<gene>
    <name evidence="6" type="ORF">DSM104635_00676</name>
</gene>
<sequence length="54" mass="5725">MLSWALIFFVVAIIAAVFGFGGIASASAGIAQILFFIFLVLFVVSLIMGMARRG</sequence>
<name>A0A6I6MQM6_9CAUL</name>
<accession>A0A6I6MQM6</accession>
<keyword evidence="2 5" id="KW-0812">Transmembrane</keyword>
<dbReference type="KEGG" id="tsv:DSM104635_00676"/>
<dbReference type="AlphaFoldDB" id="A0A6I6MQM6"/>
<dbReference type="NCBIfam" id="NF010226">
    <property type="entry name" value="PRK13682.1-1"/>
    <property type="match status" value="1"/>
</dbReference>
<organism evidence="6 7">
    <name type="scientific">Terricaulis silvestris</name>
    <dbReference type="NCBI Taxonomy" id="2686094"/>
    <lineage>
        <taxon>Bacteria</taxon>
        <taxon>Pseudomonadati</taxon>
        <taxon>Pseudomonadota</taxon>
        <taxon>Alphaproteobacteria</taxon>
        <taxon>Caulobacterales</taxon>
        <taxon>Caulobacteraceae</taxon>
        <taxon>Terricaulis</taxon>
    </lineage>
</organism>
<evidence type="ECO:0000313" key="6">
    <source>
        <dbReference type="EMBL" id="QGZ93862.1"/>
    </source>
</evidence>
<dbReference type="GO" id="GO:0005886">
    <property type="term" value="C:plasma membrane"/>
    <property type="evidence" value="ECO:0007669"/>
    <property type="project" value="UniProtKB-SubCell"/>
</dbReference>
<dbReference type="InterPro" id="IPR009760">
    <property type="entry name" value="DUF1328"/>
</dbReference>
<evidence type="ECO:0000256" key="3">
    <source>
        <dbReference type="ARBA" id="ARBA00022989"/>
    </source>
</evidence>
<comment type="similarity">
    <text evidence="5">Belongs to the UPF0391 family.</text>
</comment>
<dbReference type="HAMAP" id="MF_01361">
    <property type="entry name" value="UPF0391"/>
    <property type="match status" value="1"/>
</dbReference>
<feature type="transmembrane region" description="Helical" evidence="5">
    <location>
        <begin position="29"/>
        <end position="51"/>
    </location>
</feature>
<comment type="subcellular location">
    <subcellularLocation>
        <location evidence="5">Cell membrane</location>
        <topology evidence="5">Single-pass membrane protein</topology>
    </subcellularLocation>
</comment>
<dbReference type="RefSeq" id="WP_158764848.1">
    <property type="nucleotide sequence ID" value="NZ_CP047045.1"/>
</dbReference>
<protein>
    <recommendedName>
        <fullName evidence="5">UPF0391 membrane protein DSM104635_00676</fullName>
    </recommendedName>
</protein>
<keyword evidence="1 5" id="KW-1003">Cell membrane</keyword>
<evidence type="ECO:0000256" key="4">
    <source>
        <dbReference type="ARBA" id="ARBA00023136"/>
    </source>
</evidence>
<dbReference type="EMBL" id="CP047045">
    <property type="protein sequence ID" value="QGZ93862.1"/>
    <property type="molecule type" value="Genomic_DNA"/>
</dbReference>
<evidence type="ECO:0000256" key="2">
    <source>
        <dbReference type="ARBA" id="ARBA00022692"/>
    </source>
</evidence>
<keyword evidence="3 5" id="KW-1133">Transmembrane helix</keyword>
<keyword evidence="4 5" id="KW-0472">Membrane</keyword>
<evidence type="ECO:0000256" key="1">
    <source>
        <dbReference type="ARBA" id="ARBA00022475"/>
    </source>
</evidence>
<dbReference type="Pfam" id="PF07043">
    <property type="entry name" value="DUF1328"/>
    <property type="match status" value="1"/>
</dbReference>
<evidence type="ECO:0000256" key="5">
    <source>
        <dbReference type="HAMAP-Rule" id="MF_01361"/>
    </source>
</evidence>
<reference evidence="7" key="1">
    <citation type="submission" date="2019-12" db="EMBL/GenBank/DDBJ databases">
        <title>Complete genome of Terracaulis silvestris 0127_4.</title>
        <authorList>
            <person name="Vieira S."/>
            <person name="Riedel T."/>
            <person name="Sproer C."/>
            <person name="Pascual J."/>
            <person name="Boedeker C."/>
            <person name="Overmann J."/>
        </authorList>
    </citation>
    <scope>NUCLEOTIDE SEQUENCE [LARGE SCALE GENOMIC DNA]</scope>
    <source>
        <strain evidence="7">0127_4</strain>
    </source>
</reference>
<dbReference type="PIRSF" id="PIRSF036466">
    <property type="entry name" value="UCP036466"/>
    <property type="match status" value="1"/>
</dbReference>